<sequence length="280" mass="33521">MMIIFDTVTEFVQHYQPTAKYLTDYYASNKKHYEEYFHYHCHHVEKKKQAAIEKHAVILLDLLRLRHMLYKFIPTIAAQYEKMYTIHFTSDVHLLVGLYGSNAFTYRQYNPDVAFCLEKMPKHERHLNIIIGHEFGHVAHCLYSDKHGIEWDKIDWVHPITWLLQEGVATYLSTKVVQARLDEYFAFEEDPKWLEFAETNQSTIAQQFFIDLTTHDAAYVWKEWFSINGGQHFQATRLAYYLGYCLVKQLVDELGEQRTFLLWDKENFHKIMMQTLQKMM</sequence>
<evidence type="ECO:0000313" key="1">
    <source>
        <dbReference type="EMBL" id="WDV08683.1"/>
    </source>
</evidence>
<accession>A0AAJ5UVP8</accession>
<evidence type="ECO:0000313" key="2">
    <source>
        <dbReference type="Proteomes" id="UP001219585"/>
    </source>
</evidence>
<protein>
    <recommendedName>
        <fullName evidence="3">DUF2268 domain-containing protein</fullName>
    </recommendedName>
</protein>
<reference evidence="1" key="1">
    <citation type="submission" date="2022-11" db="EMBL/GenBank/DDBJ databases">
        <title>Lysinibacillus irui.</title>
        <authorList>
            <person name="Akintayo S.O."/>
        </authorList>
    </citation>
    <scope>NUCLEOTIDE SEQUENCE</scope>
    <source>
        <strain evidence="1">IRB4-01</strain>
    </source>
</reference>
<dbReference type="AlphaFoldDB" id="A0AAJ5UVP8"/>
<dbReference type="KEGG" id="liu:OU989_09475"/>
<evidence type="ECO:0008006" key="3">
    <source>
        <dbReference type="Google" id="ProtNLM"/>
    </source>
</evidence>
<dbReference type="RefSeq" id="WP_274796891.1">
    <property type="nucleotide sequence ID" value="NZ_CP113527.1"/>
</dbReference>
<organism evidence="1 2">
    <name type="scientific">Lysinibacillus irui</name>
    <dbReference type="NCBI Taxonomy" id="2998077"/>
    <lineage>
        <taxon>Bacteria</taxon>
        <taxon>Bacillati</taxon>
        <taxon>Bacillota</taxon>
        <taxon>Bacilli</taxon>
        <taxon>Bacillales</taxon>
        <taxon>Bacillaceae</taxon>
        <taxon>Lysinibacillus</taxon>
    </lineage>
</organism>
<dbReference type="EMBL" id="CP113527">
    <property type="protein sequence ID" value="WDV08683.1"/>
    <property type="molecule type" value="Genomic_DNA"/>
</dbReference>
<dbReference type="Proteomes" id="UP001219585">
    <property type="component" value="Chromosome"/>
</dbReference>
<proteinExistence type="predicted"/>
<name>A0AAJ5UVP8_9BACI</name>
<gene>
    <name evidence="1" type="ORF">OU989_09475</name>
</gene>